<evidence type="ECO:0000313" key="4">
    <source>
        <dbReference type="EMBL" id="KAF2140459.1"/>
    </source>
</evidence>
<protein>
    <submittedName>
        <fullName evidence="4">Uncharacterized protein</fullName>
    </submittedName>
</protein>
<evidence type="ECO:0000256" key="1">
    <source>
        <dbReference type="SAM" id="Coils"/>
    </source>
</evidence>
<keyword evidence="1" id="KW-0175">Coiled coil</keyword>
<feature type="compositionally biased region" description="Basic and acidic residues" evidence="2">
    <location>
        <begin position="332"/>
        <end position="343"/>
    </location>
</feature>
<evidence type="ECO:0000256" key="3">
    <source>
        <dbReference type="SAM" id="Phobius"/>
    </source>
</evidence>
<dbReference type="AlphaFoldDB" id="A0A6A6B8H5"/>
<organism evidence="4 5">
    <name type="scientific">Aplosporella prunicola CBS 121167</name>
    <dbReference type="NCBI Taxonomy" id="1176127"/>
    <lineage>
        <taxon>Eukaryota</taxon>
        <taxon>Fungi</taxon>
        <taxon>Dikarya</taxon>
        <taxon>Ascomycota</taxon>
        <taxon>Pezizomycotina</taxon>
        <taxon>Dothideomycetes</taxon>
        <taxon>Dothideomycetes incertae sedis</taxon>
        <taxon>Botryosphaeriales</taxon>
        <taxon>Aplosporellaceae</taxon>
        <taxon>Aplosporella</taxon>
    </lineage>
</organism>
<feature type="transmembrane region" description="Helical" evidence="3">
    <location>
        <begin position="452"/>
        <end position="472"/>
    </location>
</feature>
<accession>A0A6A6B8H5</accession>
<proteinExistence type="predicted"/>
<feature type="transmembrane region" description="Helical" evidence="3">
    <location>
        <begin position="518"/>
        <end position="537"/>
    </location>
</feature>
<gene>
    <name evidence="4" type="ORF">K452DRAFT_359536</name>
</gene>
<dbReference type="PANTHER" id="PTHR35043">
    <property type="entry name" value="TRANSCRIPTION FACTOR DOMAIN-CONTAINING PROTEIN"/>
    <property type="match status" value="1"/>
</dbReference>
<feature type="coiled-coil region" evidence="1">
    <location>
        <begin position="83"/>
        <end position="110"/>
    </location>
</feature>
<evidence type="ECO:0000256" key="2">
    <source>
        <dbReference type="SAM" id="MobiDB-lite"/>
    </source>
</evidence>
<keyword evidence="3" id="KW-0472">Membrane</keyword>
<feature type="region of interest" description="Disordered" evidence="2">
    <location>
        <begin position="307"/>
        <end position="354"/>
    </location>
</feature>
<dbReference type="OrthoDB" id="3061561at2759"/>
<sequence length="570" mass="64861">MLNIFGNRTDTVFWVPEPTQRGTFGILSSCIVTTLLCVWSAVHLNIPQKEDEERPWYAKHQFWRKIKWLFLALLAPELVAYGAWRQRRQAKNLLKDLENVKRKEQALANKVNVPASDTEWHSWKMMHAFYAIMGGFVLEDPGNDPSFLSESFTRLTLSGPELSEVIQLRPNLVPKISEGEIDDKSKASRVAKAIVCVQAGWFIAQCITRMAQSLPISLLELNTLGHSICALVIYRFWWHKPLDIEQPTVINGDGTKEILAYLWMCSNNSKNTENHGRSEESWLRLTLKEYERLIDVTDLTLVSTVPDIQYTNNNEEPAPSSPGNSHSNSDQNHVEANEPHGNDRQSSNPYSSVDPDLALQAEEEIFSTGLRLIDDPDKMSISITKAKRWKLGSTLLKEKGWRIMKQNETFPDGPDKFRPWAAEGLPGKDSEFSPRVKNWDIPWDDLTLEMPLSMVVSLAFATILYGGLHTLAWNAHFPSMRQKLLWRISSLAVMSFVLVFLLRNKIESVIFNHRHSNFAFVIYLLTGIPSILAHLMARCYLVAECFIAPSHAPSGVYSMPEWTAYVPHVT</sequence>
<dbReference type="Proteomes" id="UP000799438">
    <property type="component" value="Unassembled WGS sequence"/>
</dbReference>
<dbReference type="PANTHER" id="PTHR35043:SF7">
    <property type="entry name" value="TRANSCRIPTION FACTOR DOMAIN-CONTAINING PROTEIN"/>
    <property type="match status" value="1"/>
</dbReference>
<dbReference type="EMBL" id="ML995489">
    <property type="protein sequence ID" value="KAF2140459.1"/>
    <property type="molecule type" value="Genomic_DNA"/>
</dbReference>
<reference evidence="4" key="1">
    <citation type="journal article" date="2020" name="Stud. Mycol.">
        <title>101 Dothideomycetes genomes: a test case for predicting lifestyles and emergence of pathogens.</title>
        <authorList>
            <person name="Haridas S."/>
            <person name="Albert R."/>
            <person name="Binder M."/>
            <person name="Bloem J."/>
            <person name="Labutti K."/>
            <person name="Salamov A."/>
            <person name="Andreopoulos B."/>
            <person name="Baker S."/>
            <person name="Barry K."/>
            <person name="Bills G."/>
            <person name="Bluhm B."/>
            <person name="Cannon C."/>
            <person name="Castanera R."/>
            <person name="Culley D."/>
            <person name="Daum C."/>
            <person name="Ezra D."/>
            <person name="Gonzalez J."/>
            <person name="Henrissat B."/>
            <person name="Kuo A."/>
            <person name="Liang C."/>
            <person name="Lipzen A."/>
            <person name="Lutzoni F."/>
            <person name="Magnuson J."/>
            <person name="Mondo S."/>
            <person name="Nolan M."/>
            <person name="Ohm R."/>
            <person name="Pangilinan J."/>
            <person name="Park H.-J."/>
            <person name="Ramirez L."/>
            <person name="Alfaro M."/>
            <person name="Sun H."/>
            <person name="Tritt A."/>
            <person name="Yoshinaga Y."/>
            <person name="Zwiers L.-H."/>
            <person name="Turgeon B."/>
            <person name="Goodwin S."/>
            <person name="Spatafora J."/>
            <person name="Crous P."/>
            <person name="Grigoriev I."/>
        </authorList>
    </citation>
    <scope>NUCLEOTIDE SEQUENCE</scope>
    <source>
        <strain evidence="4">CBS 121167</strain>
    </source>
</reference>
<keyword evidence="3" id="KW-0812">Transmembrane</keyword>
<keyword evidence="3" id="KW-1133">Transmembrane helix</keyword>
<feature type="compositionally biased region" description="Polar residues" evidence="2">
    <location>
        <begin position="309"/>
        <end position="331"/>
    </location>
</feature>
<evidence type="ECO:0000313" key="5">
    <source>
        <dbReference type="Proteomes" id="UP000799438"/>
    </source>
</evidence>
<feature type="transmembrane region" description="Helical" evidence="3">
    <location>
        <begin position="24"/>
        <end position="46"/>
    </location>
</feature>
<feature type="transmembrane region" description="Helical" evidence="3">
    <location>
        <begin position="66"/>
        <end position="84"/>
    </location>
</feature>
<feature type="transmembrane region" description="Helical" evidence="3">
    <location>
        <begin position="484"/>
        <end position="502"/>
    </location>
</feature>
<dbReference type="GeneID" id="54303785"/>
<keyword evidence="5" id="KW-1185">Reference proteome</keyword>
<dbReference type="RefSeq" id="XP_033396172.1">
    <property type="nucleotide sequence ID" value="XM_033546279.1"/>
</dbReference>
<name>A0A6A6B8H5_9PEZI</name>